<dbReference type="PANTHER" id="PTHR45947:SF14">
    <property type="entry name" value="SLL1723 PROTEIN"/>
    <property type="match status" value="1"/>
</dbReference>
<name>A0A7T1F2I0_ATRLM</name>
<dbReference type="InterPro" id="IPR028098">
    <property type="entry name" value="Glyco_trans_4-like_N"/>
</dbReference>
<keyword evidence="3" id="KW-0808">Transferase</keyword>
<gene>
    <name evidence="3" type="primary">kanE</name>
    <name evidence="3" type="ORF">RT761_00516</name>
</gene>
<accession>A0A7T1F2I0</accession>
<dbReference type="RefSeq" id="WP_218112527.1">
    <property type="nucleotide sequence ID" value="NZ_CP065383.1"/>
</dbReference>
<protein>
    <submittedName>
        <fullName evidence="3">Alpha-D-kanosaminyltransferase</fullName>
        <ecNumber evidence="3">2.4.1.301</ecNumber>
    </submittedName>
</protein>
<dbReference type="EC" id="2.4.1.301" evidence="3"/>
<feature type="domain" description="Glycosyl transferase family 1" evidence="1">
    <location>
        <begin position="223"/>
        <end position="381"/>
    </location>
</feature>
<dbReference type="GO" id="GO:0016757">
    <property type="term" value="F:glycosyltransferase activity"/>
    <property type="evidence" value="ECO:0007669"/>
    <property type="project" value="UniProtKB-KW"/>
</dbReference>
<evidence type="ECO:0000313" key="3">
    <source>
        <dbReference type="EMBL" id="QPM67315.1"/>
    </source>
</evidence>
<sequence length="409" mass="46023">MKIAFIVGAFPKLSETFILNQITGLLELGHEVDIFAGFNPYEKKVQPDIEKYKIMKNVYYLNMPTNKIRRVFKGLVLLTTNFHKDPVILLKALNIFIFGKSALSLRLLYAIIPFLGKKKDYDVIHCQFGPNGNLGALLKQLGIQGILVTTFHGYDIRLGIEKRGNIYHKLFKSCDCILAISDYNYENLIRLGADPKKIFFHSVGINLNIFPYRWRSAGFGHSNAIVILTVARLVEEKGLEYGIRAVAQLLELNHGLQLEYRIIGGGPLEKQLKQLVEKLGLGGVVHFLGPMGQADVVQEMLRANLFLLPSIAEALPVSLMEAQAVGLPVVATSVGSTSKVIIDGKSGFLAPARDVNALVERLEHLIKHPEIWQEFGKTGRRFVEEHYDIKKLNQQLVEIYRNLINSKYQ</sequence>
<dbReference type="KEGG" id="alam:RT761_00516"/>
<dbReference type="Pfam" id="PF00534">
    <property type="entry name" value="Glycos_transf_1"/>
    <property type="match status" value="1"/>
</dbReference>
<dbReference type="AlphaFoldDB" id="A0A7T1F2I0"/>
<dbReference type="Gene3D" id="3.40.50.2000">
    <property type="entry name" value="Glycogen Phosphorylase B"/>
    <property type="match status" value="2"/>
</dbReference>
<dbReference type="EMBL" id="CP065383">
    <property type="protein sequence ID" value="QPM67315.1"/>
    <property type="molecule type" value="Genomic_DNA"/>
</dbReference>
<keyword evidence="4" id="KW-1185">Reference proteome</keyword>
<keyword evidence="3" id="KW-0328">Glycosyltransferase</keyword>
<reference evidence="3 4" key="1">
    <citation type="journal article" date="2021" name="Nat. Commun.">
        <title>Isolation of a member of the candidate phylum Atribacteria reveals a unique cell membrane structure.</title>
        <authorList>
            <person name="Taiki K."/>
            <person name="Nobu M.K."/>
            <person name="Kusada H."/>
            <person name="Meng X.-Y."/>
            <person name="Hosoki N."/>
            <person name="Uematsu K."/>
            <person name="Yoshioka H."/>
            <person name="Kamagata Y."/>
            <person name="Tamaki H."/>
        </authorList>
    </citation>
    <scope>NUCLEOTIDE SEQUENCE [LARGE SCALE GENOMIC DNA]</scope>
    <source>
        <strain evidence="3 4">RT761</strain>
    </source>
</reference>
<dbReference type="InterPro" id="IPR050194">
    <property type="entry name" value="Glycosyltransferase_grp1"/>
</dbReference>
<dbReference type="PANTHER" id="PTHR45947">
    <property type="entry name" value="SULFOQUINOVOSYL TRANSFERASE SQD2"/>
    <property type="match status" value="1"/>
</dbReference>
<feature type="domain" description="Glycosyltransferase subfamily 4-like N-terminal" evidence="2">
    <location>
        <begin position="15"/>
        <end position="207"/>
    </location>
</feature>
<evidence type="ECO:0000313" key="4">
    <source>
        <dbReference type="Proteomes" id="UP000594463"/>
    </source>
</evidence>
<evidence type="ECO:0000259" key="2">
    <source>
        <dbReference type="Pfam" id="PF13439"/>
    </source>
</evidence>
<organism evidence="3 4">
    <name type="scientific">Atribacter laminatus</name>
    <dbReference type="NCBI Taxonomy" id="2847778"/>
    <lineage>
        <taxon>Bacteria</taxon>
        <taxon>Pseudomonadati</taxon>
        <taxon>Atribacterota</taxon>
        <taxon>Atribacteria</taxon>
        <taxon>Atribacterales</taxon>
        <taxon>Atribacteraceae</taxon>
        <taxon>Atribacter</taxon>
    </lineage>
</organism>
<dbReference type="SUPFAM" id="SSF53756">
    <property type="entry name" value="UDP-Glycosyltransferase/glycogen phosphorylase"/>
    <property type="match status" value="1"/>
</dbReference>
<evidence type="ECO:0000259" key="1">
    <source>
        <dbReference type="Pfam" id="PF00534"/>
    </source>
</evidence>
<proteinExistence type="predicted"/>
<dbReference type="InterPro" id="IPR001296">
    <property type="entry name" value="Glyco_trans_1"/>
</dbReference>
<dbReference type="Proteomes" id="UP000594463">
    <property type="component" value="Chromosome"/>
</dbReference>
<dbReference type="Pfam" id="PF13439">
    <property type="entry name" value="Glyco_transf_4"/>
    <property type="match status" value="1"/>
</dbReference>